<dbReference type="AlphaFoldDB" id="A0A261SIY5"/>
<dbReference type="PANTHER" id="PTHR42905">
    <property type="entry name" value="PHOSPHOENOLPYRUVATE CARBOXYLASE"/>
    <property type="match status" value="1"/>
</dbReference>
<dbReference type="PROSITE" id="PS00161">
    <property type="entry name" value="ISOCITRATE_LYASE"/>
    <property type="match status" value="1"/>
</dbReference>
<dbReference type="InterPro" id="IPR040442">
    <property type="entry name" value="Pyrv_kinase-like_dom_sf"/>
</dbReference>
<dbReference type="InterPro" id="IPR015813">
    <property type="entry name" value="Pyrv/PenolPyrv_kinase-like_dom"/>
</dbReference>
<dbReference type="EMBL" id="NEVM01000001">
    <property type="protein sequence ID" value="OZI36967.1"/>
    <property type="molecule type" value="Genomic_DNA"/>
</dbReference>
<reference evidence="2" key="1">
    <citation type="submission" date="2017-05" db="EMBL/GenBank/DDBJ databases">
        <title>Complete and WGS of Bordetella genogroups.</title>
        <authorList>
            <person name="Spilker T."/>
            <person name="Lipuma J."/>
        </authorList>
    </citation>
    <scope>NUCLEOTIDE SEQUENCE [LARGE SCALE GENOMIC DNA]</scope>
    <source>
        <strain evidence="2">AU16122</strain>
    </source>
</reference>
<name>A0A261SIY5_9BORD</name>
<dbReference type="InterPro" id="IPR018523">
    <property type="entry name" value="Isocitrate_lyase_ph_CS"/>
</dbReference>
<dbReference type="GO" id="GO:0016833">
    <property type="term" value="F:oxo-acid-lyase activity"/>
    <property type="evidence" value="ECO:0007669"/>
    <property type="project" value="UniProtKB-ARBA"/>
</dbReference>
<protein>
    <submittedName>
        <fullName evidence="1">Carboxyvinyl-carboxyphosphonate phosphorylmutase</fullName>
    </submittedName>
</protein>
<proteinExistence type="predicted"/>
<dbReference type="RefSeq" id="WP_094851074.1">
    <property type="nucleotide sequence ID" value="NZ_NEVM01000001.1"/>
</dbReference>
<dbReference type="Pfam" id="PF13714">
    <property type="entry name" value="PEP_mutase"/>
    <property type="match status" value="1"/>
</dbReference>
<dbReference type="SUPFAM" id="SSF51621">
    <property type="entry name" value="Phosphoenolpyruvate/pyruvate domain"/>
    <property type="match status" value="1"/>
</dbReference>
<dbReference type="OrthoDB" id="9771433at2"/>
<accession>A0A261SIY5</accession>
<dbReference type="Proteomes" id="UP000216020">
    <property type="component" value="Unassembled WGS sequence"/>
</dbReference>
<evidence type="ECO:0000313" key="1">
    <source>
        <dbReference type="EMBL" id="OZI36967.1"/>
    </source>
</evidence>
<evidence type="ECO:0000313" key="2">
    <source>
        <dbReference type="Proteomes" id="UP000216020"/>
    </source>
</evidence>
<dbReference type="InterPro" id="IPR039556">
    <property type="entry name" value="ICL/PEPM"/>
</dbReference>
<dbReference type="CDD" id="cd00377">
    <property type="entry name" value="ICL_PEPM"/>
    <property type="match status" value="1"/>
</dbReference>
<comment type="caution">
    <text evidence="1">The sequence shown here is derived from an EMBL/GenBank/DDBJ whole genome shotgun (WGS) entry which is preliminary data.</text>
</comment>
<dbReference type="Gene3D" id="3.20.20.60">
    <property type="entry name" value="Phosphoenolpyruvate-binding domains"/>
    <property type="match status" value="1"/>
</dbReference>
<keyword evidence="2" id="KW-1185">Reference proteome</keyword>
<sequence>MTTNSTSTLSTSIPSTAPSAPVSLKARLRENRPVLAPGVYDPLSALLAEQAGFEALYLSGGAVAYTQLGRSDVGLTTAKEAVDVLARIADRVATPIIVDGDTGFGNALNTQRAVRDFERAGAAMIQLEDQTFPKRCGHLENKTLVSTAEMCGKLRAALDARKSENTLIMARTDAVAVEGLDAALERAQAYLDCGVDALFVEALRTGEDMDRACGRFADKVPMLANMVEGGKTPVQGVDALARRGYRLVIFPGGTVRFLARQLQQYFNSLNATGSTAAFKEQMLDFDGLNAVIGTPELLALGRRYEG</sequence>
<gene>
    <name evidence="1" type="ORF">CAL29_00545</name>
</gene>
<organism evidence="1 2">
    <name type="scientific">Bordetella genomosp. 10</name>
    <dbReference type="NCBI Taxonomy" id="1416804"/>
    <lineage>
        <taxon>Bacteria</taxon>
        <taxon>Pseudomonadati</taxon>
        <taxon>Pseudomonadota</taxon>
        <taxon>Betaproteobacteria</taxon>
        <taxon>Burkholderiales</taxon>
        <taxon>Alcaligenaceae</taxon>
        <taxon>Bordetella</taxon>
    </lineage>
</organism>
<dbReference type="PANTHER" id="PTHR42905:SF5">
    <property type="entry name" value="CARBOXYVINYL-CARBOXYPHOSPHONATE PHOSPHORYLMUTASE, CHLOROPLASTIC"/>
    <property type="match status" value="1"/>
</dbReference>